<sequence>MVSFLFLSFPFIFFHFFSFLLPFYPAIYATYTYSFYHLPCVLEHIFLIFFFLIPEHFFFYLSVGPNYIL</sequence>
<feature type="transmembrane region" description="Helical" evidence="1">
    <location>
        <begin position="45"/>
        <end position="63"/>
    </location>
</feature>
<accession>A0A3N4J6D2</accession>
<gene>
    <name evidence="2" type="ORF">L873DRAFT_1507464</name>
</gene>
<keyword evidence="3" id="KW-1185">Reference proteome</keyword>
<proteinExistence type="predicted"/>
<name>A0A3N4J6D2_9PEZI</name>
<dbReference type="AlphaFoldDB" id="A0A3N4J6D2"/>
<dbReference type="EMBL" id="ML120447">
    <property type="protein sequence ID" value="RPA93726.1"/>
    <property type="molecule type" value="Genomic_DNA"/>
</dbReference>
<reference evidence="2 3" key="1">
    <citation type="journal article" date="2018" name="Nat. Ecol. Evol.">
        <title>Pezizomycetes genomes reveal the molecular basis of ectomycorrhizal truffle lifestyle.</title>
        <authorList>
            <person name="Murat C."/>
            <person name="Payen T."/>
            <person name="Noel B."/>
            <person name="Kuo A."/>
            <person name="Morin E."/>
            <person name="Chen J."/>
            <person name="Kohler A."/>
            <person name="Krizsan K."/>
            <person name="Balestrini R."/>
            <person name="Da Silva C."/>
            <person name="Montanini B."/>
            <person name="Hainaut M."/>
            <person name="Levati E."/>
            <person name="Barry K.W."/>
            <person name="Belfiori B."/>
            <person name="Cichocki N."/>
            <person name="Clum A."/>
            <person name="Dockter R.B."/>
            <person name="Fauchery L."/>
            <person name="Guy J."/>
            <person name="Iotti M."/>
            <person name="Le Tacon F."/>
            <person name="Lindquist E.A."/>
            <person name="Lipzen A."/>
            <person name="Malagnac F."/>
            <person name="Mello A."/>
            <person name="Molinier V."/>
            <person name="Miyauchi S."/>
            <person name="Poulain J."/>
            <person name="Riccioni C."/>
            <person name="Rubini A."/>
            <person name="Sitrit Y."/>
            <person name="Splivallo R."/>
            <person name="Traeger S."/>
            <person name="Wang M."/>
            <person name="Zifcakova L."/>
            <person name="Wipf D."/>
            <person name="Zambonelli A."/>
            <person name="Paolocci F."/>
            <person name="Nowrousian M."/>
            <person name="Ottonello S."/>
            <person name="Baldrian P."/>
            <person name="Spatafora J.W."/>
            <person name="Henrissat B."/>
            <person name="Nagy L.G."/>
            <person name="Aury J.M."/>
            <person name="Wincker P."/>
            <person name="Grigoriev I.V."/>
            <person name="Bonfante P."/>
            <person name="Martin F.M."/>
        </authorList>
    </citation>
    <scope>NUCLEOTIDE SEQUENCE [LARGE SCALE GENOMIC DNA]</scope>
    <source>
        <strain evidence="2 3">120613-1</strain>
    </source>
</reference>
<feature type="transmembrane region" description="Helical" evidence="1">
    <location>
        <begin position="12"/>
        <end position="33"/>
    </location>
</feature>
<evidence type="ECO:0000313" key="2">
    <source>
        <dbReference type="EMBL" id="RPA93726.1"/>
    </source>
</evidence>
<evidence type="ECO:0000313" key="3">
    <source>
        <dbReference type="Proteomes" id="UP000276215"/>
    </source>
</evidence>
<organism evidence="2 3">
    <name type="scientific">Choiromyces venosus 120613-1</name>
    <dbReference type="NCBI Taxonomy" id="1336337"/>
    <lineage>
        <taxon>Eukaryota</taxon>
        <taxon>Fungi</taxon>
        <taxon>Dikarya</taxon>
        <taxon>Ascomycota</taxon>
        <taxon>Pezizomycotina</taxon>
        <taxon>Pezizomycetes</taxon>
        <taxon>Pezizales</taxon>
        <taxon>Tuberaceae</taxon>
        <taxon>Choiromyces</taxon>
    </lineage>
</organism>
<keyword evidence="1" id="KW-1133">Transmembrane helix</keyword>
<evidence type="ECO:0000256" key="1">
    <source>
        <dbReference type="SAM" id="Phobius"/>
    </source>
</evidence>
<keyword evidence="1" id="KW-0472">Membrane</keyword>
<dbReference type="Proteomes" id="UP000276215">
    <property type="component" value="Unassembled WGS sequence"/>
</dbReference>
<protein>
    <submittedName>
        <fullName evidence="2">Uncharacterized protein</fullName>
    </submittedName>
</protein>
<keyword evidence="1" id="KW-0812">Transmembrane</keyword>